<dbReference type="GO" id="GO:0008865">
    <property type="term" value="F:fructokinase activity"/>
    <property type="evidence" value="ECO:0007669"/>
    <property type="project" value="TreeGrafter"/>
</dbReference>
<evidence type="ECO:0000256" key="2">
    <source>
        <dbReference type="ARBA" id="ARBA00005028"/>
    </source>
</evidence>
<keyword evidence="5" id="KW-0418">Kinase</keyword>
<reference evidence="8" key="1">
    <citation type="submission" date="2022-11" db="UniProtKB">
        <authorList>
            <consortium name="WormBaseParasite"/>
        </authorList>
    </citation>
    <scope>IDENTIFICATION</scope>
</reference>
<evidence type="ECO:0000259" key="6">
    <source>
        <dbReference type="Pfam" id="PF03727"/>
    </source>
</evidence>
<evidence type="ECO:0000256" key="3">
    <source>
        <dbReference type="ARBA" id="ARBA00023152"/>
    </source>
</evidence>
<organism evidence="7 8">
    <name type="scientific">Ditylenchus dipsaci</name>
    <dbReference type="NCBI Taxonomy" id="166011"/>
    <lineage>
        <taxon>Eukaryota</taxon>
        <taxon>Metazoa</taxon>
        <taxon>Ecdysozoa</taxon>
        <taxon>Nematoda</taxon>
        <taxon>Chromadorea</taxon>
        <taxon>Rhabditida</taxon>
        <taxon>Tylenchina</taxon>
        <taxon>Tylenchomorpha</taxon>
        <taxon>Sphaerularioidea</taxon>
        <taxon>Anguinidae</taxon>
        <taxon>Anguininae</taxon>
        <taxon>Ditylenchus</taxon>
    </lineage>
</organism>
<dbReference type="GO" id="GO:0004340">
    <property type="term" value="F:glucokinase activity"/>
    <property type="evidence" value="ECO:0007669"/>
    <property type="project" value="TreeGrafter"/>
</dbReference>
<accession>A0A915E5L1</accession>
<sequence length="207" mass="23419">MNFVRTKYDRALDEKTINVGQQLMEKMISGMYMGELVRIVLEHLAKEGGLFKGDYDAISQKGCFPTKFVSEIESEMQEEEDTQFAKTQQILEEIGISVVTPQIVPMWPMFVLWCRQEQPTCVLVKIDELVDGKLEFQLMLSEDGSGRGAALVAAVATRMAEERLAAASAAKPSTTTHQSNSNQKYMCYYFATYLRGLAYNVLMDQRK</sequence>
<dbReference type="InterPro" id="IPR043129">
    <property type="entry name" value="ATPase_NBD"/>
</dbReference>
<dbReference type="InterPro" id="IPR022673">
    <property type="entry name" value="Hexokinase_C"/>
</dbReference>
<comment type="catalytic activity">
    <reaction evidence="4">
        <text>a D-hexose + ATP = a D-hexose 6-phosphate + ADP + H(+)</text>
        <dbReference type="Rhea" id="RHEA:22740"/>
        <dbReference type="ChEBI" id="CHEBI:4194"/>
        <dbReference type="ChEBI" id="CHEBI:15378"/>
        <dbReference type="ChEBI" id="CHEBI:30616"/>
        <dbReference type="ChEBI" id="CHEBI:229467"/>
        <dbReference type="ChEBI" id="CHEBI:456216"/>
        <dbReference type="EC" id="2.7.1.1"/>
    </reaction>
    <physiologicalReaction direction="left-to-right" evidence="4">
        <dbReference type="Rhea" id="RHEA:22741"/>
    </physiologicalReaction>
</comment>
<evidence type="ECO:0000313" key="8">
    <source>
        <dbReference type="WBParaSite" id="jg26723.1"/>
    </source>
</evidence>
<dbReference type="SUPFAM" id="SSF53067">
    <property type="entry name" value="Actin-like ATPase domain"/>
    <property type="match status" value="1"/>
</dbReference>
<dbReference type="Proteomes" id="UP000887574">
    <property type="component" value="Unplaced"/>
</dbReference>
<dbReference type="InterPro" id="IPR001312">
    <property type="entry name" value="Hexokinase"/>
</dbReference>
<comment type="pathway">
    <text evidence="2">Carbohydrate metabolism; hexose metabolism.</text>
</comment>
<protein>
    <recommendedName>
        <fullName evidence="5">Phosphotransferase</fullName>
        <ecNumber evidence="5">2.7.1.-</ecNumber>
    </recommendedName>
</protein>
<name>A0A915E5L1_9BILA</name>
<dbReference type="AlphaFoldDB" id="A0A915E5L1"/>
<dbReference type="Gene3D" id="3.40.367.20">
    <property type="match status" value="2"/>
</dbReference>
<proteinExistence type="inferred from homology"/>
<dbReference type="GO" id="GO:0005829">
    <property type="term" value="C:cytosol"/>
    <property type="evidence" value="ECO:0007669"/>
    <property type="project" value="TreeGrafter"/>
</dbReference>
<dbReference type="WBParaSite" id="jg26723.1">
    <property type="protein sequence ID" value="jg26723.1"/>
    <property type="gene ID" value="jg26723"/>
</dbReference>
<dbReference type="Pfam" id="PF03727">
    <property type="entry name" value="Hexokinase_2"/>
    <property type="match status" value="1"/>
</dbReference>
<keyword evidence="5" id="KW-0808">Transferase</keyword>
<keyword evidence="7" id="KW-1185">Reference proteome</keyword>
<dbReference type="PANTHER" id="PTHR19443:SF16">
    <property type="entry name" value="HEXOKINASE TYPE 1-RELATED"/>
    <property type="match status" value="1"/>
</dbReference>
<dbReference type="GO" id="GO:0006006">
    <property type="term" value="P:glucose metabolic process"/>
    <property type="evidence" value="ECO:0007669"/>
    <property type="project" value="TreeGrafter"/>
</dbReference>
<evidence type="ECO:0000313" key="7">
    <source>
        <dbReference type="Proteomes" id="UP000887574"/>
    </source>
</evidence>
<dbReference type="GO" id="GO:0005536">
    <property type="term" value="F:D-glucose binding"/>
    <property type="evidence" value="ECO:0007669"/>
    <property type="project" value="InterPro"/>
</dbReference>
<feature type="domain" description="Hexokinase C-terminal" evidence="6">
    <location>
        <begin position="3"/>
        <end position="96"/>
    </location>
</feature>
<keyword evidence="5" id="KW-0067">ATP-binding</keyword>
<comment type="similarity">
    <text evidence="5">Belongs to the hexokinase family.</text>
</comment>
<evidence type="ECO:0000256" key="1">
    <source>
        <dbReference type="ARBA" id="ARBA00004888"/>
    </source>
</evidence>
<dbReference type="GO" id="GO:0006096">
    <property type="term" value="P:glycolytic process"/>
    <property type="evidence" value="ECO:0007669"/>
    <property type="project" value="UniProtKB-KW"/>
</dbReference>
<evidence type="ECO:0000256" key="4">
    <source>
        <dbReference type="ARBA" id="ARBA00044613"/>
    </source>
</evidence>
<dbReference type="PROSITE" id="PS51748">
    <property type="entry name" value="HEXOKINASE_2"/>
    <property type="match status" value="1"/>
</dbReference>
<dbReference type="GO" id="GO:0005739">
    <property type="term" value="C:mitochondrion"/>
    <property type="evidence" value="ECO:0007669"/>
    <property type="project" value="TreeGrafter"/>
</dbReference>
<keyword evidence="3 5" id="KW-0324">Glycolysis</keyword>
<dbReference type="PANTHER" id="PTHR19443">
    <property type="entry name" value="HEXOKINASE"/>
    <property type="match status" value="1"/>
</dbReference>
<evidence type="ECO:0000256" key="5">
    <source>
        <dbReference type="RuleBase" id="RU362007"/>
    </source>
</evidence>
<comment type="pathway">
    <text evidence="1">Carbohydrate degradation; glycolysis; D-glyceraldehyde 3-phosphate and glycerone phosphate from D-glucose: step 1/4.</text>
</comment>
<dbReference type="EC" id="2.7.1.-" evidence="5"/>
<keyword evidence="5" id="KW-0547">Nucleotide-binding</keyword>
<dbReference type="GO" id="GO:0001678">
    <property type="term" value="P:intracellular glucose homeostasis"/>
    <property type="evidence" value="ECO:0007669"/>
    <property type="project" value="InterPro"/>
</dbReference>
<dbReference type="GO" id="GO:0005524">
    <property type="term" value="F:ATP binding"/>
    <property type="evidence" value="ECO:0007669"/>
    <property type="project" value="UniProtKB-UniRule"/>
</dbReference>